<evidence type="ECO:0000259" key="7">
    <source>
        <dbReference type="PROSITE" id="PS50103"/>
    </source>
</evidence>
<evidence type="ECO:0000256" key="6">
    <source>
        <dbReference type="SAM" id="MobiDB-lite"/>
    </source>
</evidence>
<feature type="zinc finger region" description="C3H1-type" evidence="5">
    <location>
        <begin position="59"/>
        <end position="87"/>
    </location>
</feature>
<dbReference type="InterPro" id="IPR045234">
    <property type="entry name" value="Unkempt-like"/>
</dbReference>
<feature type="region of interest" description="Disordered" evidence="6">
    <location>
        <begin position="509"/>
        <end position="530"/>
    </location>
</feature>
<feature type="region of interest" description="Disordered" evidence="6">
    <location>
        <begin position="561"/>
        <end position="612"/>
    </location>
</feature>
<dbReference type="InterPro" id="IPR057444">
    <property type="entry name" value="Znf-CCCH_AtC3H23-like"/>
</dbReference>
<evidence type="ECO:0000256" key="2">
    <source>
        <dbReference type="ARBA" id="ARBA00022771"/>
    </source>
</evidence>
<name>A0ABR2YTS3_9CHLO</name>
<dbReference type="Proteomes" id="UP001491310">
    <property type="component" value="Unassembled WGS sequence"/>
</dbReference>
<dbReference type="EMBL" id="JALJOT010000005">
    <property type="protein sequence ID" value="KAK9915047.1"/>
    <property type="molecule type" value="Genomic_DNA"/>
</dbReference>
<feature type="region of interest" description="Disordered" evidence="6">
    <location>
        <begin position="400"/>
        <end position="419"/>
    </location>
</feature>
<accession>A0ABR2YTS3</accession>
<feature type="compositionally biased region" description="Polar residues" evidence="6">
    <location>
        <begin position="401"/>
        <end position="419"/>
    </location>
</feature>
<dbReference type="Pfam" id="PF25512">
    <property type="entry name" value="zf-CCCH_AtC3H23"/>
    <property type="match status" value="1"/>
</dbReference>
<gene>
    <name evidence="8" type="ORF">WJX75_004106</name>
</gene>
<dbReference type="SUPFAM" id="SSF90229">
    <property type="entry name" value="CCCH zinc finger"/>
    <property type="match status" value="1"/>
</dbReference>
<dbReference type="PROSITE" id="PS50103">
    <property type="entry name" value="ZF_C3H1"/>
    <property type="match status" value="1"/>
</dbReference>
<feature type="region of interest" description="Disordered" evidence="6">
    <location>
        <begin position="683"/>
        <end position="762"/>
    </location>
</feature>
<keyword evidence="3 5" id="KW-0862">Zinc</keyword>
<evidence type="ECO:0000256" key="1">
    <source>
        <dbReference type="ARBA" id="ARBA00022723"/>
    </source>
</evidence>
<organism evidence="8 9">
    <name type="scientific">Coccomyxa subellipsoidea</name>
    <dbReference type="NCBI Taxonomy" id="248742"/>
    <lineage>
        <taxon>Eukaryota</taxon>
        <taxon>Viridiplantae</taxon>
        <taxon>Chlorophyta</taxon>
        <taxon>core chlorophytes</taxon>
        <taxon>Trebouxiophyceae</taxon>
        <taxon>Trebouxiophyceae incertae sedis</taxon>
        <taxon>Coccomyxaceae</taxon>
        <taxon>Coccomyxa</taxon>
    </lineage>
</organism>
<feature type="region of interest" description="Disordered" evidence="6">
    <location>
        <begin position="267"/>
        <end position="317"/>
    </location>
</feature>
<keyword evidence="1 5" id="KW-0479">Metal-binding</keyword>
<feature type="compositionally biased region" description="Low complexity" evidence="6">
    <location>
        <begin position="561"/>
        <end position="573"/>
    </location>
</feature>
<feature type="compositionally biased region" description="Low complexity" evidence="6">
    <location>
        <begin position="683"/>
        <end position="696"/>
    </location>
</feature>
<dbReference type="Gene3D" id="3.30.1370.210">
    <property type="match status" value="1"/>
</dbReference>
<evidence type="ECO:0000313" key="9">
    <source>
        <dbReference type="Proteomes" id="UP001491310"/>
    </source>
</evidence>
<keyword evidence="9" id="KW-1185">Reference proteome</keyword>
<sequence>MEGEPSRGVAAEDIYDTNEFRIYEYKVKRCSRSRPHDWTQCPFSHSGEKAKRRDPRRFAYTGAACPDYRKNASCRRGDKCPFAHGVFESWLHPSRYRTQCCTDGVACKRRVCFFAHQESELRKPEDDPALLQAQLQAEALASTETYQQILASASLDTVPEALPSSSATSQLNLAILQSLLQNNGAAQRLPSSWAVDNDTQERGRMYQLQALLAALQLRAPAPLPPQPTQNDALSSLDRMELGRLLAANQALVQQQAEREMLQRSSFEAARRNSMSSDVGMGGGSGLGRQDSYSGGGMQNNGDQGYGDGGGNARNNFSPAVRRMSMDNAGSQMISSQGLDPRVLAALAAAQRVNAPGGQPQGRNAAAIRRSVDMGMLAHAAAMGGAGRHGGNSAGFPKHFGEQTSIPEGSPGMESNGQPQQEASAFANAFNQGAGPMDARQFASQGSGFLAPAGQQGMEQLIGLASADQAALNAGLLQNHEGQGFQRAPSNLGNNQINGQSQEVRRYLEQMGGPPSGHLSRQASEQLSAQSSGHFIQGLTGQGSAAHLGSFGQLLSSGSGQLSSLGQMSGQASSGLGGYGQPLQTQTSGHIGSLQGHLGQPRYSPGRRSFSSADSLGRLSDVQQHQQLAHFEEAMNGGWSSPLESDIQQGAVYQGNAAVGAAERGAQGCSSAASLQLLQLEESARAGDGASGSSTPSRGPPTPGVQVTAPQHCMVSPRDQPPSTHSSLYASSPASHTTTYETSPRSMSLALSGQPPIPEEAPGWQRQAVQPPSAAAAAEAAYHARRMPTLLEQLQLFERQRQGSFPLLHAQASLAMARNTSFESLSAELPRSISDLNLAEHNLNSSRMAPSIPASSN</sequence>
<dbReference type="PANTHER" id="PTHR14493:SF50">
    <property type="entry name" value="RING FINGER PROTEIN UNKEMPT"/>
    <property type="match status" value="1"/>
</dbReference>
<feature type="domain" description="C3H1-type" evidence="7">
    <location>
        <begin position="59"/>
        <end position="87"/>
    </location>
</feature>
<evidence type="ECO:0000256" key="4">
    <source>
        <dbReference type="ARBA" id="ARBA00023125"/>
    </source>
</evidence>
<dbReference type="SMART" id="SM00356">
    <property type="entry name" value="ZnF_C3H1"/>
    <property type="match status" value="1"/>
</dbReference>
<protein>
    <recommendedName>
        <fullName evidence="7">C3H1-type domain-containing protein</fullName>
    </recommendedName>
</protein>
<keyword evidence="4" id="KW-0238">DNA-binding</keyword>
<keyword evidence="2 5" id="KW-0863">Zinc-finger</keyword>
<dbReference type="InterPro" id="IPR000571">
    <property type="entry name" value="Znf_CCCH"/>
</dbReference>
<evidence type="ECO:0000256" key="5">
    <source>
        <dbReference type="PROSITE-ProRule" id="PRU00723"/>
    </source>
</evidence>
<dbReference type="Pfam" id="PF00642">
    <property type="entry name" value="zf-CCCH"/>
    <property type="match status" value="1"/>
</dbReference>
<feature type="compositionally biased region" description="Polar residues" evidence="6">
    <location>
        <begin position="518"/>
        <end position="530"/>
    </location>
</feature>
<evidence type="ECO:0000256" key="3">
    <source>
        <dbReference type="ARBA" id="ARBA00022833"/>
    </source>
</evidence>
<feature type="compositionally biased region" description="Gly residues" evidence="6">
    <location>
        <begin position="293"/>
        <end position="311"/>
    </location>
</feature>
<dbReference type="PANTHER" id="PTHR14493">
    <property type="entry name" value="UNKEMPT FAMILY MEMBER"/>
    <property type="match status" value="1"/>
</dbReference>
<reference evidence="8 9" key="1">
    <citation type="journal article" date="2024" name="Nat. Commun.">
        <title>Phylogenomics reveals the evolutionary origins of lichenization in chlorophyte algae.</title>
        <authorList>
            <person name="Puginier C."/>
            <person name="Libourel C."/>
            <person name="Otte J."/>
            <person name="Skaloud P."/>
            <person name="Haon M."/>
            <person name="Grisel S."/>
            <person name="Petersen M."/>
            <person name="Berrin J.G."/>
            <person name="Delaux P.M."/>
            <person name="Dal Grande F."/>
            <person name="Keller J."/>
        </authorList>
    </citation>
    <scope>NUCLEOTIDE SEQUENCE [LARGE SCALE GENOMIC DNA]</scope>
    <source>
        <strain evidence="8 9">SAG 216-7</strain>
    </source>
</reference>
<comment type="caution">
    <text evidence="8">The sequence shown here is derived from an EMBL/GenBank/DDBJ whole genome shotgun (WGS) entry which is preliminary data.</text>
</comment>
<proteinExistence type="predicted"/>
<dbReference type="InterPro" id="IPR036855">
    <property type="entry name" value="Znf_CCCH_sf"/>
</dbReference>
<evidence type="ECO:0000313" key="8">
    <source>
        <dbReference type="EMBL" id="KAK9915047.1"/>
    </source>
</evidence>
<feature type="compositionally biased region" description="Polar residues" evidence="6">
    <location>
        <begin position="720"/>
        <end position="750"/>
    </location>
</feature>